<keyword evidence="3" id="KW-1185">Reference proteome</keyword>
<reference evidence="2 3" key="1">
    <citation type="submission" date="2022-10" db="EMBL/GenBank/DDBJ databases">
        <title>Aestuariibacter sp. AA17 isolated from Montipora capitata coral fragment.</title>
        <authorList>
            <person name="Emsley S.A."/>
            <person name="Pfannmuller K.M."/>
            <person name="Loughran R.M."/>
            <person name="Shlafstein M."/>
            <person name="Papke E."/>
            <person name="Saw J.H."/>
            <person name="Ushijima B."/>
            <person name="Videau P."/>
        </authorList>
    </citation>
    <scope>NUCLEOTIDE SEQUENCE [LARGE SCALE GENOMIC DNA]</scope>
    <source>
        <strain evidence="2 3">AA17</strain>
    </source>
</reference>
<gene>
    <name evidence="2" type="ORF">OE749_16050</name>
</gene>
<sequence>MSDELENFTTTINKLKHLHADTKLSYLIAQLEPSAKTSQHFLIKMEIKRLAQPTKRIVDLRDVVKPVCKPTERGGVTHFLDHHNTLEFDREMRNYGNNYTVGVFEHIQQYAKNHNNIADKSRSGRTKLISIGHVDQRTEERIYFTTALSIYFTTDRSHCEDNKPDLLSQSTDISENGLTIKVEDPYVIIPDEVMIKFAGLEREYLMPQSLFVRYTLYKKYVKDSVTYAVFTLHDDQPKTIISECKELIKRCFHNHKRRNRVPVENTVEAVENRIFEQYVIGRQKALPVLLRINGDRLTPLSFMATPDNNDLRAYLSASNGRSILPYLFDNKWIDELVSSAATSVQIDVFVFKLRDKQKQLRVAYVPLAAVRDDLAMKRFVLKAHAKQGVKLIRLHLVKTNTLKSAYIPSSIPDSVGEAFATLNREPEGKIKKLLGMCEFFSVIEDLSACIDVFTPEALRDEASGGLPDMSEYVLEKRGKTVNPAETKSTHGEQRVEDRFVITFPVELTGRKRDKKDKLVAARTINISSRGMHVESSAEHPFEEGDDLFVQMTLSLTGKERSFSQQRYKVIRAEGRKLWLAVAGNIALHDARLYLKDALYHQADALTLEGDREPIYGLGKAMRNLYASLHPQLFATYARAQQSFFANALITSRFTRFPVYRDDVPQHVCINKLCQHEVVLAEIKQQMKALHTENDSTAFYIVAVARKNKAHNTFSLIVEVVPAKQPAEMIANTTKKFSLMGQSNVFKVGVHALAPISDKLFKDELRYLQKFAKAKHAKCLDITKQTKALVDIVDVTHAYHTWAA</sequence>
<evidence type="ECO:0000313" key="3">
    <source>
        <dbReference type="Proteomes" id="UP001652504"/>
    </source>
</evidence>
<proteinExistence type="predicted"/>
<feature type="domain" description="PilZ" evidence="1">
    <location>
        <begin position="493"/>
        <end position="575"/>
    </location>
</feature>
<organism evidence="2 3">
    <name type="scientific">Fluctibacter corallii</name>
    <dbReference type="NCBI Taxonomy" id="2984329"/>
    <lineage>
        <taxon>Bacteria</taxon>
        <taxon>Pseudomonadati</taxon>
        <taxon>Pseudomonadota</taxon>
        <taxon>Gammaproteobacteria</taxon>
        <taxon>Alteromonadales</taxon>
        <taxon>Alteromonadaceae</taxon>
        <taxon>Fluctibacter</taxon>
    </lineage>
</organism>
<dbReference type="Proteomes" id="UP001652504">
    <property type="component" value="Unassembled WGS sequence"/>
</dbReference>
<name>A0ABT3AC07_9ALTE</name>
<evidence type="ECO:0000259" key="1">
    <source>
        <dbReference type="Pfam" id="PF07238"/>
    </source>
</evidence>
<dbReference type="EMBL" id="JAOWKX010000009">
    <property type="protein sequence ID" value="MCV2886206.1"/>
    <property type="molecule type" value="Genomic_DNA"/>
</dbReference>
<protein>
    <submittedName>
        <fullName evidence="2">PilZ domain-containing protein</fullName>
    </submittedName>
</protein>
<dbReference type="RefSeq" id="WP_263713493.1">
    <property type="nucleotide sequence ID" value="NZ_JAOWKX010000009.1"/>
</dbReference>
<evidence type="ECO:0000313" key="2">
    <source>
        <dbReference type="EMBL" id="MCV2886206.1"/>
    </source>
</evidence>
<accession>A0ABT3AC07</accession>
<dbReference type="InterPro" id="IPR009875">
    <property type="entry name" value="PilZ_domain"/>
</dbReference>
<dbReference type="Pfam" id="PF07238">
    <property type="entry name" value="PilZ"/>
    <property type="match status" value="1"/>
</dbReference>
<comment type="caution">
    <text evidence="2">The sequence shown here is derived from an EMBL/GenBank/DDBJ whole genome shotgun (WGS) entry which is preliminary data.</text>
</comment>